<keyword evidence="2 7" id="KW-0158">Chromosome</keyword>
<evidence type="ECO:0000256" key="2">
    <source>
        <dbReference type="ARBA" id="ARBA00022454"/>
    </source>
</evidence>
<name>G0WDB6_NAUDC</name>
<evidence type="ECO:0000256" key="7">
    <source>
        <dbReference type="RuleBase" id="RU362143"/>
    </source>
</evidence>
<dbReference type="STRING" id="1071378.G0WDB6"/>
<sequence>MISNDDDDYMDYITSTKYEGQLDDLLMEITQMSEQFLHEQERKVDSTLNEITQSVETMKQDNNTLIETQSSGAGTGTDTAMMMIDIKDFPSNIEKFNKLLELLKMVHLDQDSLDYFLRYTVLSNDGSKNKPLSLKSIDDPQFVSLEREVDNLQNNEIAQQLNEINGTKLKIFKINDTIFQSNNELNELSLNLGNEIDECWDLLNEFNDLKDKKLNSTTKNGVKTSRENDPVNDTYNEFKKLNDQNVKLTKLNDEMNLVQKSVARFKNKTHKYDDKDKDTNGNDEIDKEKQTLEVLNGLIKLFENTFMKISSNLNNLKISPGKRQIEFEINNKYKIILILSQYGNDERLSDIKITRIDDSNDDDDLNCKRLEKDFNLKFHLDGSGDYGNRKKKYSIFEIMESIIERIEKL</sequence>
<dbReference type="RefSeq" id="XP_003671020.1">
    <property type="nucleotide sequence ID" value="XM_003670972.1"/>
</dbReference>
<organism evidence="8 9">
    <name type="scientific">Naumovozyma dairenensis (strain ATCC 10597 / BCRC 20456 / CBS 421 / NBRC 0211 / NRRL Y-12639)</name>
    <name type="common">Saccharomyces dairenensis</name>
    <dbReference type="NCBI Taxonomy" id="1071378"/>
    <lineage>
        <taxon>Eukaryota</taxon>
        <taxon>Fungi</taxon>
        <taxon>Dikarya</taxon>
        <taxon>Ascomycota</taxon>
        <taxon>Saccharomycotina</taxon>
        <taxon>Saccharomycetes</taxon>
        <taxon>Saccharomycetales</taxon>
        <taxon>Saccharomycetaceae</taxon>
        <taxon>Naumovozyma</taxon>
    </lineage>
</organism>
<comment type="subcellular location">
    <subcellularLocation>
        <location evidence="7">Nucleus</location>
    </subcellularLocation>
    <subcellularLocation>
        <location evidence="7">Chromosome</location>
        <location evidence="7">Centromere</location>
        <location evidence="7">Kinetochore</location>
    </subcellularLocation>
</comment>
<accession>G0WDB6</accession>
<keyword evidence="6 7" id="KW-0137">Centromere</keyword>
<gene>
    <name evidence="8" type="primary">NDAI0F04590</name>
    <name evidence="7" type="synonym">KRE28</name>
    <name evidence="8" type="ordered locus">NDAI_0F04590</name>
</gene>
<evidence type="ECO:0000313" key="8">
    <source>
        <dbReference type="EMBL" id="CCD25777.1"/>
    </source>
</evidence>
<dbReference type="GeneID" id="11497114"/>
<dbReference type="InterPro" id="IPR031361">
    <property type="entry name" value="Kre28"/>
</dbReference>
<comment type="similarity">
    <text evidence="1 7">Belongs to the KRE28 family.</text>
</comment>
<evidence type="ECO:0000256" key="6">
    <source>
        <dbReference type="ARBA" id="ARBA00023328"/>
    </source>
</evidence>
<dbReference type="Proteomes" id="UP000000689">
    <property type="component" value="Chromosome 6"/>
</dbReference>
<comment type="function">
    <text evidence="7">Acts as a component of the outer kinetochore KNL1 complex that facilitates microtubule-kinetochore interactions and the spindle assembly checkpoint. Kinetochores, consisting of a centromere-associated inner segment and a microtubule-contacting outer segment, play a crucial role in chromosome segregation by mediating the physical connection between centromeric DNA and spindle microtubules. The outer kinetochore is made up of the ten-subunit KMN network, comprising the MIS12, NDC80 and KNL1 complexes, and auxiliary microtubule-associated components; together they connect the outer kinetochore with the inner kinetochore, bind microtubules, and mediate interactions with mitotic checkpoint proteins that delay anaphase until chromosomes are bioriented on the spindle.</text>
</comment>
<keyword evidence="4" id="KW-0175">Coiled coil</keyword>
<evidence type="ECO:0000256" key="5">
    <source>
        <dbReference type="ARBA" id="ARBA00023242"/>
    </source>
</evidence>
<dbReference type="HOGENOM" id="CLU_062083_0_0_1"/>
<dbReference type="GO" id="GO:0000776">
    <property type="term" value="C:kinetochore"/>
    <property type="evidence" value="ECO:0007669"/>
    <property type="project" value="UniProtKB-KW"/>
</dbReference>
<protein>
    <recommendedName>
        <fullName evidence="7">Spindle pole body component KRE28</fullName>
    </recommendedName>
</protein>
<evidence type="ECO:0000256" key="3">
    <source>
        <dbReference type="ARBA" id="ARBA00022838"/>
    </source>
</evidence>
<evidence type="ECO:0000313" key="9">
    <source>
        <dbReference type="Proteomes" id="UP000000689"/>
    </source>
</evidence>
<dbReference type="KEGG" id="ndi:NDAI_0F04590"/>
<evidence type="ECO:0000256" key="1">
    <source>
        <dbReference type="ARBA" id="ARBA00006965"/>
    </source>
</evidence>
<dbReference type="OMA" id="GNEIDEC"/>
<dbReference type="AlphaFoldDB" id="G0WDB6"/>
<keyword evidence="5 7" id="KW-0539">Nucleus</keyword>
<proteinExistence type="inferred from homology"/>
<dbReference type="EMBL" id="HE580272">
    <property type="protein sequence ID" value="CCD25777.1"/>
    <property type="molecule type" value="Genomic_DNA"/>
</dbReference>
<keyword evidence="9" id="KW-1185">Reference proteome</keyword>
<dbReference type="OrthoDB" id="4065660at2759"/>
<dbReference type="eggNOG" id="ENOG502S19U">
    <property type="taxonomic scope" value="Eukaryota"/>
</dbReference>
<keyword evidence="3 7" id="KW-0995">Kinetochore</keyword>
<dbReference type="Pfam" id="PF17097">
    <property type="entry name" value="Kre28"/>
    <property type="match status" value="1"/>
</dbReference>
<dbReference type="GO" id="GO:0005634">
    <property type="term" value="C:nucleus"/>
    <property type="evidence" value="ECO:0007669"/>
    <property type="project" value="UniProtKB-SubCell"/>
</dbReference>
<evidence type="ECO:0000256" key="4">
    <source>
        <dbReference type="ARBA" id="ARBA00023054"/>
    </source>
</evidence>
<reference evidence="8 9" key="1">
    <citation type="journal article" date="2011" name="Proc. Natl. Acad. Sci. U.S.A.">
        <title>Evolutionary erosion of yeast sex chromosomes by mating-type switching accidents.</title>
        <authorList>
            <person name="Gordon J.L."/>
            <person name="Armisen D."/>
            <person name="Proux-Wera E."/>
            <person name="Oheigeartaigh S.S."/>
            <person name="Byrne K.P."/>
            <person name="Wolfe K.H."/>
        </authorList>
    </citation>
    <scope>NUCLEOTIDE SEQUENCE [LARGE SCALE GENOMIC DNA]</scope>
    <source>
        <strain evidence="9">ATCC 10597 / BCRC 20456 / CBS 421 / NBRC 0211 / NRRL Y-12639</strain>
    </source>
</reference>